<dbReference type="InterPro" id="IPR010917">
    <property type="entry name" value="TonB_rcpt_CS"/>
</dbReference>
<evidence type="ECO:0000256" key="8">
    <source>
        <dbReference type="ARBA" id="ARBA00023004"/>
    </source>
</evidence>
<dbReference type="Pfam" id="PF00593">
    <property type="entry name" value="TonB_dep_Rec_b-barrel"/>
    <property type="match status" value="1"/>
</dbReference>
<evidence type="ECO:0000259" key="19">
    <source>
        <dbReference type="Pfam" id="PF07715"/>
    </source>
</evidence>
<feature type="chain" id="PRO_5015000428" evidence="17">
    <location>
        <begin position="23"/>
        <end position="713"/>
    </location>
</feature>
<feature type="short sequence motif" description="TonB C-terminal box" evidence="15">
    <location>
        <begin position="696"/>
        <end position="713"/>
    </location>
</feature>
<evidence type="ECO:0000256" key="9">
    <source>
        <dbReference type="ARBA" id="ARBA00023065"/>
    </source>
</evidence>
<dbReference type="GO" id="GO:0015891">
    <property type="term" value="P:siderophore transport"/>
    <property type="evidence" value="ECO:0007669"/>
    <property type="project" value="InterPro"/>
</dbReference>
<dbReference type="InterPro" id="IPR012910">
    <property type="entry name" value="Plug_dom"/>
</dbReference>
<dbReference type="GO" id="GO:0038023">
    <property type="term" value="F:signaling receptor activity"/>
    <property type="evidence" value="ECO:0007669"/>
    <property type="project" value="InterPro"/>
</dbReference>
<evidence type="ECO:0000256" key="6">
    <source>
        <dbReference type="ARBA" id="ARBA00022692"/>
    </source>
</evidence>
<name>A0A2N0I2H3_9SPHN</name>
<dbReference type="InterPro" id="IPR000531">
    <property type="entry name" value="Beta-barrel_TonB"/>
</dbReference>
<keyword evidence="6 14" id="KW-0812">Transmembrane</keyword>
<dbReference type="EMBL" id="PHUF01000002">
    <property type="protein sequence ID" value="PKB25377.1"/>
    <property type="molecule type" value="Genomic_DNA"/>
</dbReference>
<evidence type="ECO:0000256" key="17">
    <source>
        <dbReference type="SAM" id="SignalP"/>
    </source>
</evidence>
<organism evidence="20 21">
    <name type="scientific">Novosphingobium kunmingense</name>
    <dbReference type="NCBI Taxonomy" id="1211806"/>
    <lineage>
        <taxon>Bacteria</taxon>
        <taxon>Pseudomonadati</taxon>
        <taxon>Pseudomonadota</taxon>
        <taxon>Alphaproteobacteria</taxon>
        <taxon>Sphingomonadales</taxon>
        <taxon>Sphingomonadaceae</taxon>
        <taxon>Novosphingobium</taxon>
    </lineage>
</organism>
<keyword evidence="4 14" id="KW-1134">Transmembrane beta strand</keyword>
<evidence type="ECO:0000256" key="10">
    <source>
        <dbReference type="ARBA" id="ARBA00023077"/>
    </source>
</evidence>
<keyword evidence="5" id="KW-0410">Iron transport</keyword>
<feature type="domain" description="TonB-dependent receptor-like beta-barrel" evidence="18">
    <location>
        <begin position="236"/>
        <end position="682"/>
    </location>
</feature>
<dbReference type="SUPFAM" id="SSF56935">
    <property type="entry name" value="Porins"/>
    <property type="match status" value="1"/>
</dbReference>
<keyword evidence="9" id="KW-0406">Ion transport</keyword>
<protein>
    <submittedName>
        <fullName evidence="20">Iron complex outermembrane receptor protein</fullName>
    </submittedName>
</protein>
<evidence type="ECO:0000256" key="12">
    <source>
        <dbReference type="ARBA" id="ARBA00023170"/>
    </source>
</evidence>
<comment type="similarity">
    <text evidence="2 14 16">Belongs to the TonB-dependent receptor family.</text>
</comment>
<dbReference type="Gene3D" id="2.170.130.10">
    <property type="entry name" value="TonB-dependent receptor, plug domain"/>
    <property type="match status" value="1"/>
</dbReference>
<dbReference type="InterPro" id="IPR037066">
    <property type="entry name" value="Plug_dom_sf"/>
</dbReference>
<evidence type="ECO:0000259" key="18">
    <source>
        <dbReference type="Pfam" id="PF00593"/>
    </source>
</evidence>
<evidence type="ECO:0000256" key="11">
    <source>
        <dbReference type="ARBA" id="ARBA00023136"/>
    </source>
</evidence>
<dbReference type="GO" id="GO:0009279">
    <property type="term" value="C:cell outer membrane"/>
    <property type="evidence" value="ECO:0007669"/>
    <property type="project" value="UniProtKB-SubCell"/>
</dbReference>
<dbReference type="Pfam" id="PF07715">
    <property type="entry name" value="Plug"/>
    <property type="match status" value="1"/>
</dbReference>
<dbReference type="InterPro" id="IPR036942">
    <property type="entry name" value="Beta-barrel_TonB_sf"/>
</dbReference>
<dbReference type="PROSITE" id="PS52016">
    <property type="entry name" value="TONB_DEPENDENT_REC_3"/>
    <property type="match status" value="1"/>
</dbReference>
<evidence type="ECO:0000256" key="3">
    <source>
        <dbReference type="ARBA" id="ARBA00022448"/>
    </source>
</evidence>
<dbReference type="InterPro" id="IPR039426">
    <property type="entry name" value="TonB-dep_rcpt-like"/>
</dbReference>
<keyword evidence="3 14" id="KW-0813">Transport</keyword>
<keyword evidence="21" id="KW-1185">Reference proteome</keyword>
<proteinExistence type="inferred from homology"/>
<reference evidence="20 21" key="1">
    <citation type="submission" date="2017-11" db="EMBL/GenBank/DDBJ databases">
        <title>Genomic Encyclopedia of Type Strains, Phase III (KMG-III): the genomes of soil and plant-associated and newly described type strains.</title>
        <authorList>
            <person name="Whitman W."/>
        </authorList>
    </citation>
    <scope>NUCLEOTIDE SEQUENCE [LARGE SCALE GENOMIC DNA]</scope>
    <source>
        <strain evidence="20 21">CGMCC 1.12274</strain>
    </source>
</reference>
<keyword evidence="8" id="KW-0408">Iron</keyword>
<dbReference type="AlphaFoldDB" id="A0A2N0I2H3"/>
<dbReference type="Gene3D" id="2.40.170.20">
    <property type="entry name" value="TonB-dependent receptor, beta-barrel domain"/>
    <property type="match status" value="1"/>
</dbReference>
<comment type="subcellular location">
    <subcellularLocation>
        <location evidence="1 14">Cell outer membrane</location>
        <topology evidence="1 14">Multi-pass membrane protein</topology>
    </subcellularLocation>
</comment>
<evidence type="ECO:0000256" key="16">
    <source>
        <dbReference type="RuleBase" id="RU003357"/>
    </source>
</evidence>
<dbReference type="NCBIfam" id="TIGR01783">
    <property type="entry name" value="TonB-siderophor"/>
    <property type="match status" value="1"/>
</dbReference>
<evidence type="ECO:0000256" key="4">
    <source>
        <dbReference type="ARBA" id="ARBA00022452"/>
    </source>
</evidence>
<keyword evidence="10 16" id="KW-0798">TonB box</keyword>
<dbReference type="InterPro" id="IPR010105">
    <property type="entry name" value="TonB_sidphr_rcpt"/>
</dbReference>
<feature type="signal peptide" evidence="17">
    <location>
        <begin position="1"/>
        <end position="22"/>
    </location>
</feature>
<dbReference type="GO" id="GO:0015344">
    <property type="term" value="F:siderophore uptake transmembrane transporter activity"/>
    <property type="evidence" value="ECO:0007669"/>
    <property type="project" value="TreeGrafter"/>
</dbReference>
<comment type="caution">
    <text evidence="20">The sequence shown here is derived from an EMBL/GenBank/DDBJ whole genome shotgun (WGS) entry which is preliminary data.</text>
</comment>
<evidence type="ECO:0000256" key="7">
    <source>
        <dbReference type="ARBA" id="ARBA00022729"/>
    </source>
</evidence>
<keyword evidence="12 20" id="KW-0675">Receptor</keyword>
<evidence type="ECO:0000313" key="21">
    <source>
        <dbReference type="Proteomes" id="UP000232587"/>
    </source>
</evidence>
<evidence type="ECO:0000256" key="13">
    <source>
        <dbReference type="ARBA" id="ARBA00023237"/>
    </source>
</evidence>
<gene>
    <name evidence="20" type="ORF">B0I00_0574</name>
</gene>
<dbReference type="PROSITE" id="PS01156">
    <property type="entry name" value="TONB_DEPENDENT_REC_2"/>
    <property type="match status" value="1"/>
</dbReference>
<evidence type="ECO:0000256" key="5">
    <source>
        <dbReference type="ARBA" id="ARBA00022496"/>
    </source>
</evidence>
<keyword evidence="7 17" id="KW-0732">Signal</keyword>
<evidence type="ECO:0000313" key="20">
    <source>
        <dbReference type="EMBL" id="PKB25377.1"/>
    </source>
</evidence>
<evidence type="ECO:0000256" key="14">
    <source>
        <dbReference type="PROSITE-ProRule" id="PRU01360"/>
    </source>
</evidence>
<dbReference type="Proteomes" id="UP000232587">
    <property type="component" value="Unassembled WGS sequence"/>
</dbReference>
<dbReference type="PANTHER" id="PTHR32552:SF84">
    <property type="entry name" value="TONB-DEPENDENT RECEPTOR-RELATED"/>
    <property type="match status" value="1"/>
</dbReference>
<evidence type="ECO:0000256" key="1">
    <source>
        <dbReference type="ARBA" id="ARBA00004571"/>
    </source>
</evidence>
<accession>A0A2N0I2H3</accession>
<sequence length="713" mass="77324">MIKTILSSGAVAALLLPTLAHAEAASEAGDKSDILVFGTHTDDANTPTQTGSRLGLTVLETPASVETLTGNEIRARGDLSIVDAVTRATGISSVANPGNGGTGLAARGFSGPGSIMQLYDGVRLYPGAGTVTFPTDPWTVDRIEVLRGPASVLYGQGAIGGAVNVISKKPNAGHTEFEAEAGYGSQDSWRIAAGVGGPVDDLIAYRFDISRMQSDGWVDRGNSKGLAISGSVQLQPADSLTVTLSDDYSDQEPMLYFGTPLINGRLDERNKRRNYNVTDALMRFRDNRTTIRVEWAPSDSVSVRSTAYRLTTHRKWRNLESYFWNGATGKIDRFDFFGIDHDQTQIGNQTDVTLRSAWGGLKNELLVGFDVNSIKFRHSNDFDSDPPPPGFAEPVDPFTFDPGLYYNTFGVRPQYRTRTRQYSLFAEDRLTISDQLSVSAGINFDRANVKRYVTSYGPGGATIETLRLDKTLHNITWRVGAVYQPTPALSLYGQYATAVDPLGSLITFSIGQAAFKNTTGDQVEAGIKASFLGGRGLATFAAYRIVKKNLLATVPGSLPPRQDQVGQRSAKGLEASLTLDLPGGFGIDANGTILDARFDEFLSGGTSFNGKTPPNVPETTANLWLRYDVTARLQTRLGLRYVGRTFSDNANQFRVPGYAVVDGGISFAVTKNIAANLRVYNLFDKDYASTTYNDEQWLLGRPRSADFSISARF</sequence>
<dbReference type="RefSeq" id="WP_232730089.1">
    <property type="nucleotide sequence ID" value="NZ_PHUF01000002.1"/>
</dbReference>
<evidence type="ECO:0000256" key="15">
    <source>
        <dbReference type="PROSITE-ProRule" id="PRU10144"/>
    </source>
</evidence>
<dbReference type="PANTHER" id="PTHR32552">
    <property type="entry name" value="FERRICHROME IRON RECEPTOR-RELATED"/>
    <property type="match status" value="1"/>
</dbReference>
<keyword evidence="13 14" id="KW-0998">Cell outer membrane</keyword>
<evidence type="ECO:0000256" key="2">
    <source>
        <dbReference type="ARBA" id="ARBA00009810"/>
    </source>
</evidence>
<feature type="domain" description="TonB-dependent receptor plug" evidence="19">
    <location>
        <begin position="58"/>
        <end position="162"/>
    </location>
</feature>
<dbReference type="CDD" id="cd01347">
    <property type="entry name" value="ligand_gated_channel"/>
    <property type="match status" value="1"/>
</dbReference>
<keyword evidence="11 14" id="KW-0472">Membrane</keyword>